<proteinExistence type="predicted"/>
<evidence type="ECO:0000313" key="1">
    <source>
        <dbReference type="EMBL" id="VVV05451.1"/>
    </source>
</evidence>
<dbReference type="EMBL" id="LR721751">
    <property type="protein sequence ID" value="VVV05451.1"/>
    <property type="molecule type" value="Genomic_DNA"/>
</dbReference>
<organism evidence="1">
    <name type="scientific">Aliivibrio wodanis</name>
    <dbReference type="NCBI Taxonomy" id="80852"/>
    <lineage>
        <taxon>Bacteria</taxon>
        <taxon>Pseudomonadati</taxon>
        <taxon>Pseudomonadota</taxon>
        <taxon>Gammaproteobacteria</taxon>
        <taxon>Vibrionales</taxon>
        <taxon>Vibrionaceae</taxon>
        <taxon>Aliivibrio</taxon>
    </lineage>
</organism>
<sequence length="55" mass="6058">MPSSFESSVTDIECGGHNFFNAASFFQQNNESDDPYAALNWLNFNSNNYSARGGS</sequence>
<gene>
    <name evidence="1" type="ORF">AW0309160_02931</name>
</gene>
<reference evidence="1" key="1">
    <citation type="submission" date="2019-09" db="EMBL/GenBank/DDBJ databases">
        <authorList>
            <person name="Hjerde E."/>
        </authorList>
    </citation>
    <scope>NUCLEOTIDE SEQUENCE</scope>
    <source>
        <strain evidence="1">06/09/160</strain>
    </source>
</reference>
<protein>
    <submittedName>
        <fullName evidence="1">Uncharacterized protein</fullName>
    </submittedName>
</protein>
<name>A0A5Q4ZXK5_9GAMM</name>
<accession>A0A5Q4ZXK5</accession>
<dbReference type="AlphaFoldDB" id="A0A5Q4ZXK5"/>